<dbReference type="InterPro" id="IPR001611">
    <property type="entry name" value="Leu-rich_rpt"/>
</dbReference>
<dbReference type="InterPro" id="IPR021720">
    <property type="entry name" value="Malectin_dom"/>
</dbReference>
<comment type="subcellular location">
    <subcellularLocation>
        <location evidence="1">Cell membrane</location>
        <topology evidence="1">Single-pass type I membrane protein</topology>
    </subcellularLocation>
</comment>
<dbReference type="InterPro" id="IPR003591">
    <property type="entry name" value="Leu-rich_rpt_typical-subtyp"/>
</dbReference>
<dbReference type="EC" id="2.7.11.1" evidence="4"/>
<keyword evidence="9" id="KW-0808">Transferase</keyword>
<dbReference type="FunFam" id="3.80.10.10:FF:000095">
    <property type="entry name" value="LRR receptor-like serine/threonine-protein kinase GSO1"/>
    <property type="match status" value="1"/>
</dbReference>
<keyword evidence="6" id="KW-0418">Kinase</keyword>
<comment type="catalytic activity">
    <reaction evidence="19">
        <text>L-threonyl-[protein] + ATP = O-phospho-L-threonyl-[protein] + ADP + H(+)</text>
        <dbReference type="Rhea" id="RHEA:46608"/>
        <dbReference type="Rhea" id="RHEA-COMP:11060"/>
        <dbReference type="Rhea" id="RHEA-COMP:11605"/>
        <dbReference type="ChEBI" id="CHEBI:15378"/>
        <dbReference type="ChEBI" id="CHEBI:30013"/>
        <dbReference type="ChEBI" id="CHEBI:30616"/>
        <dbReference type="ChEBI" id="CHEBI:61977"/>
        <dbReference type="ChEBI" id="CHEBI:456216"/>
        <dbReference type="EC" id="2.7.11.1"/>
    </reaction>
</comment>
<keyword evidence="6" id="KW-0723">Serine/threonine-protein kinase</keyword>
<keyword evidence="5" id="KW-1003">Cell membrane</keyword>
<comment type="catalytic activity">
    <reaction evidence="20">
        <text>L-seryl-[protein] + ATP = O-phospho-L-seryl-[protein] + ADP + H(+)</text>
        <dbReference type="Rhea" id="RHEA:17989"/>
        <dbReference type="Rhea" id="RHEA-COMP:9863"/>
        <dbReference type="Rhea" id="RHEA-COMP:11604"/>
        <dbReference type="ChEBI" id="CHEBI:15378"/>
        <dbReference type="ChEBI" id="CHEBI:29999"/>
        <dbReference type="ChEBI" id="CHEBI:30616"/>
        <dbReference type="ChEBI" id="CHEBI:83421"/>
        <dbReference type="ChEBI" id="CHEBI:456216"/>
        <dbReference type="EC" id="2.7.11.1"/>
    </reaction>
</comment>
<evidence type="ECO:0000256" key="11">
    <source>
        <dbReference type="ARBA" id="ARBA00022729"/>
    </source>
</evidence>
<evidence type="ECO:0000256" key="20">
    <source>
        <dbReference type="ARBA" id="ARBA00048679"/>
    </source>
</evidence>
<accession>A0A8X7Y0E3</accession>
<evidence type="ECO:0000256" key="12">
    <source>
        <dbReference type="ARBA" id="ARBA00022737"/>
    </source>
</evidence>
<evidence type="ECO:0000256" key="2">
    <source>
        <dbReference type="ARBA" id="ARBA00008536"/>
    </source>
</evidence>
<evidence type="ECO:0000313" key="26">
    <source>
        <dbReference type="Proteomes" id="UP000886885"/>
    </source>
</evidence>
<gene>
    <name evidence="25" type="ORF">POTOM_052837</name>
</gene>
<evidence type="ECO:0000256" key="16">
    <source>
        <dbReference type="ARBA" id="ARBA00023136"/>
    </source>
</evidence>
<protein>
    <recommendedName>
        <fullName evidence="4">non-specific serine/threonine protein kinase</fullName>
        <ecNumber evidence="4">2.7.11.1</ecNumber>
    </recommendedName>
</protein>
<comment type="similarity">
    <text evidence="2">In the N-terminal section; belongs to the leguminous lectin family.</text>
</comment>
<feature type="transmembrane region" description="Helical" evidence="22">
    <location>
        <begin position="558"/>
        <end position="576"/>
    </location>
</feature>
<dbReference type="Proteomes" id="UP000886885">
    <property type="component" value="Chromosome 16D"/>
</dbReference>
<dbReference type="FunFam" id="1.10.510.10:FF:000240">
    <property type="entry name" value="Lectin-domain containing receptor kinase A4.3"/>
    <property type="match status" value="1"/>
</dbReference>
<evidence type="ECO:0000256" key="7">
    <source>
        <dbReference type="ARBA" id="ARBA00022553"/>
    </source>
</evidence>
<dbReference type="Pfam" id="PF11721">
    <property type="entry name" value="Malectin"/>
    <property type="match status" value="1"/>
</dbReference>
<dbReference type="InterPro" id="IPR000719">
    <property type="entry name" value="Prot_kinase_dom"/>
</dbReference>
<dbReference type="InterPro" id="IPR001245">
    <property type="entry name" value="Ser-Thr/Tyr_kinase_cat_dom"/>
</dbReference>
<evidence type="ECO:0000256" key="6">
    <source>
        <dbReference type="ARBA" id="ARBA00022527"/>
    </source>
</evidence>
<evidence type="ECO:0000256" key="3">
    <source>
        <dbReference type="ARBA" id="ARBA00010217"/>
    </source>
</evidence>
<organism evidence="25 26">
    <name type="scientific">Populus tomentosa</name>
    <name type="common">Chinese white poplar</name>
    <dbReference type="NCBI Taxonomy" id="118781"/>
    <lineage>
        <taxon>Eukaryota</taxon>
        <taxon>Viridiplantae</taxon>
        <taxon>Streptophyta</taxon>
        <taxon>Embryophyta</taxon>
        <taxon>Tracheophyta</taxon>
        <taxon>Spermatophyta</taxon>
        <taxon>Magnoliopsida</taxon>
        <taxon>eudicotyledons</taxon>
        <taxon>Gunneridae</taxon>
        <taxon>Pentapetalae</taxon>
        <taxon>rosids</taxon>
        <taxon>fabids</taxon>
        <taxon>Malpighiales</taxon>
        <taxon>Salicaceae</taxon>
        <taxon>Saliceae</taxon>
        <taxon>Populus</taxon>
    </lineage>
</organism>
<proteinExistence type="inferred from homology"/>
<dbReference type="GO" id="GO:0005524">
    <property type="term" value="F:ATP binding"/>
    <property type="evidence" value="ECO:0007669"/>
    <property type="project" value="UniProtKB-UniRule"/>
</dbReference>
<name>A0A8X7Y0E3_POPTO</name>
<evidence type="ECO:0000256" key="4">
    <source>
        <dbReference type="ARBA" id="ARBA00012513"/>
    </source>
</evidence>
<feature type="domain" description="Protein kinase" evidence="24">
    <location>
        <begin position="831"/>
        <end position="1105"/>
    </location>
</feature>
<keyword evidence="18" id="KW-0325">Glycoprotein</keyword>
<evidence type="ECO:0000256" key="1">
    <source>
        <dbReference type="ARBA" id="ARBA00004251"/>
    </source>
</evidence>
<evidence type="ECO:0000256" key="9">
    <source>
        <dbReference type="ARBA" id="ARBA00022679"/>
    </source>
</evidence>
<keyword evidence="26" id="KW-1185">Reference proteome</keyword>
<evidence type="ECO:0000256" key="10">
    <source>
        <dbReference type="ARBA" id="ARBA00022692"/>
    </source>
</evidence>
<dbReference type="Pfam" id="PF13855">
    <property type="entry name" value="LRR_8"/>
    <property type="match status" value="1"/>
</dbReference>
<evidence type="ECO:0000256" key="21">
    <source>
        <dbReference type="PROSITE-ProRule" id="PRU10141"/>
    </source>
</evidence>
<dbReference type="Pfam" id="PF00560">
    <property type="entry name" value="LRR_1"/>
    <property type="match status" value="4"/>
</dbReference>
<dbReference type="Pfam" id="PF07714">
    <property type="entry name" value="PK_Tyr_Ser-Thr"/>
    <property type="match status" value="1"/>
</dbReference>
<keyword evidence="15 22" id="KW-1133">Transmembrane helix</keyword>
<comment type="similarity">
    <text evidence="3">In the C-terminal section; belongs to the protein kinase superfamily. Ser/Thr protein kinase family.</text>
</comment>
<feature type="binding site" evidence="21">
    <location>
        <position position="859"/>
    </location>
    <ligand>
        <name>ATP</name>
        <dbReference type="ChEBI" id="CHEBI:30616"/>
    </ligand>
</feature>
<comment type="caution">
    <text evidence="25">The sequence shown here is derived from an EMBL/GenBank/DDBJ whole genome shotgun (WGS) entry which is preliminary data.</text>
</comment>
<dbReference type="FunFam" id="3.80.10.10:FF:000041">
    <property type="entry name" value="LRR receptor-like serine/threonine-protein kinase ERECTA"/>
    <property type="match status" value="1"/>
</dbReference>
<keyword evidence="13 21" id="KW-0547">Nucleotide-binding</keyword>
<evidence type="ECO:0000256" key="8">
    <source>
        <dbReference type="ARBA" id="ARBA00022614"/>
    </source>
</evidence>
<evidence type="ECO:0000256" key="13">
    <source>
        <dbReference type="ARBA" id="ARBA00022741"/>
    </source>
</evidence>
<keyword evidence="16 22" id="KW-0472">Membrane</keyword>
<dbReference type="SMART" id="SM00220">
    <property type="entry name" value="S_TKc"/>
    <property type="match status" value="1"/>
</dbReference>
<evidence type="ECO:0000256" key="17">
    <source>
        <dbReference type="ARBA" id="ARBA00023170"/>
    </source>
</evidence>
<evidence type="ECO:0000256" key="14">
    <source>
        <dbReference type="ARBA" id="ARBA00022840"/>
    </source>
</evidence>
<dbReference type="InterPro" id="IPR051824">
    <property type="entry name" value="LRR_Rcpt-Like_S/T_Kinase"/>
</dbReference>
<keyword evidence="12" id="KW-0677">Repeat</keyword>
<dbReference type="GO" id="GO:0002229">
    <property type="term" value="P:defense response to oomycetes"/>
    <property type="evidence" value="ECO:0007669"/>
    <property type="project" value="UniProtKB-ARBA"/>
</dbReference>
<keyword evidence="10 22" id="KW-0812">Transmembrane</keyword>
<keyword evidence="17" id="KW-0675">Receptor</keyword>
<dbReference type="GO" id="GO:0005886">
    <property type="term" value="C:plasma membrane"/>
    <property type="evidence" value="ECO:0007669"/>
    <property type="project" value="UniProtKB-SubCell"/>
</dbReference>
<keyword evidence="8" id="KW-0433">Leucine-rich repeat</keyword>
<dbReference type="PROSITE" id="PS00107">
    <property type="entry name" value="PROTEIN_KINASE_ATP"/>
    <property type="match status" value="1"/>
</dbReference>
<dbReference type="SMART" id="SM00369">
    <property type="entry name" value="LRR_TYP"/>
    <property type="match status" value="6"/>
</dbReference>
<feature type="signal peptide" evidence="23">
    <location>
        <begin position="1"/>
        <end position="31"/>
    </location>
</feature>
<evidence type="ECO:0000259" key="24">
    <source>
        <dbReference type="PROSITE" id="PS50011"/>
    </source>
</evidence>
<dbReference type="PANTHER" id="PTHR48006">
    <property type="entry name" value="LEUCINE-RICH REPEAT-CONTAINING PROTEIN DDB_G0281931-RELATED"/>
    <property type="match status" value="1"/>
</dbReference>
<dbReference type="GO" id="GO:0004674">
    <property type="term" value="F:protein serine/threonine kinase activity"/>
    <property type="evidence" value="ECO:0007669"/>
    <property type="project" value="UniProtKB-KW"/>
</dbReference>
<dbReference type="PANTHER" id="PTHR48006:SF48">
    <property type="entry name" value="PROTEIN KINASE DOMAIN-CONTAINING PROTEIN"/>
    <property type="match status" value="1"/>
</dbReference>
<evidence type="ECO:0000256" key="5">
    <source>
        <dbReference type="ARBA" id="ARBA00022475"/>
    </source>
</evidence>
<feature type="chain" id="PRO_5036464031" description="non-specific serine/threonine protein kinase" evidence="23">
    <location>
        <begin position="32"/>
        <end position="1116"/>
    </location>
</feature>
<dbReference type="PROSITE" id="PS51450">
    <property type="entry name" value="LRR"/>
    <property type="match status" value="1"/>
</dbReference>
<sequence>MTKPMGSERSVILISRLLLLNSLLLWQPGTGTTTFDDSIEEVVRNGTLPDDEVDALRLLSQNLQSPSPQLSLSSSPQLSLSCSDNQDAEIRCGSPDNTKNGSFRSVTEINLPGKKLDGSIHNSIGRFKNLERLNLYNNQLSGGIPSTLGQLQHLKYLDLSSNSLTGSIPPCLTMLRNITVLDLSSNDLDGTIPSNLKGLQSLRILDLSQNKLTGPIPDSIRYCQNLTVIYADRNFLSGTINENLGTLSSLQSLSLYYNSLSGRIPKELGKLSALQKRALDDNDLHGELPKGLGNLTNLRVLYLTANNFTGTIPTTYENLTNPRVFAVGGNNLSGPRPGYIGKWVNLATLVLIGNNFEGNLPAETFNLTNLQTLWVSDVNNPGISFPKEVISEPKYLSSVVLRNCKINGSIPEYIGEWPMLSYLDLSFNNLNGSIPETFRNLTKLFLTRNMLTGLPSWITNPKKSTVELSYNNFDVPCKNITCFGLQNVTIHPTRSFIDEMKSKKCRRKRMFILLKSKCIWDSLSNLNVSTTSNTLTEIVLLQRITTKYTSHFPFIENFYFLIIFLIFSLETIMFVLKISFPADNSLFINSGGEDVYYGKDHYHNDTSISSFNLSPSDDWAYSYAGDYLNKNFNASALVRNLTCEITSAKANMDNNFRLAPVSLTYYGLCLRKGKYIVTLYFAEALYSKSEDYSTSGKRVFDIYIQGMIAKKDVNIKEIYGKEHEGKQLDFPVKINDGSLEIQLFWAGKGSIYRPALNGPLISAVSITSVPRKLHGWEIALIIGCCILFLLLLLAFMWRMGWIGDRELRETKVEIGERTFTLKQIIRATKKFSPKMKLGSGRSGIVYRAELPDLTVAVKKLSTHSKAVDEIESEVYAKKALDLKHENLVNLIASYSRRHLILLIYEYMEHGSLGQVLFGSNPTVQIDWQKRFIICRGIAKGLKYLHERNPPIIHRNIKANNILLDASCNPKISDFGLAKLYEEENPYIAIGAGGDLLYMSPEYATRRAMTVKVDVYSFGILLLEIVSGRNNADYRANQETVFLLDTAGNLNARGRLGDLVDPSLRTYDWDQAKIVLNLAMLCTDQSPSLRPTMSQVVAVLEGEKTLEDLSREIAPST</sequence>
<evidence type="ECO:0000256" key="19">
    <source>
        <dbReference type="ARBA" id="ARBA00047899"/>
    </source>
</evidence>
<dbReference type="PROSITE" id="PS50011">
    <property type="entry name" value="PROTEIN_KINASE_DOM"/>
    <property type="match status" value="1"/>
</dbReference>
<feature type="transmembrane region" description="Helical" evidence="22">
    <location>
        <begin position="778"/>
        <end position="797"/>
    </location>
</feature>
<keyword evidence="14 21" id="KW-0067">ATP-binding</keyword>
<keyword evidence="11 23" id="KW-0732">Signal</keyword>
<reference evidence="25" key="1">
    <citation type="journal article" date="2020" name="bioRxiv">
        <title>Hybrid origin of Populus tomentosa Carr. identified through genome sequencing and phylogenomic analysis.</title>
        <authorList>
            <person name="An X."/>
            <person name="Gao K."/>
            <person name="Chen Z."/>
            <person name="Li J."/>
            <person name="Yang X."/>
            <person name="Yang X."/>
            <person name="Zhou J."/>
            <person name="Guo T."/>
            <person name="Zhao T."/>
            <person name="Huang S."/>
            <person name="Miao D."/>
            <person name="Khan W.U."/>
            <person name="Rao P."/>
            <person name="Ye M."/>
            <person name="Lei B."/>
            <person name="Liao W."/>
            <person name="Wang J."/>
            <person name="Ji L."/>
            <person name="Li Y."/>
            <person name="Guo B."/>
            <person name="Mustafa N.S."/>
            <person name="Li S."/>
            <person name="Yun Q."/>
            <person name="Keller S.R."/>
            <person name="Mao J."/>
            <person name="Zhang R."/>
            <person name="Strauss S.H."/>
        </authorList>
    </citation>
    <scope>NUCLEOTIDE SEQUENCE</scope>
    <source>
        <strain evidence="25">GM15</strain>
        <tissue evidence="25">Leaf</tissue>
    </source>
</reference>
<evidence type="ECO:0000256" key="15">
    <source>
        <dbReference type="ARBA" id="ARBA00022989"/>
    </source>
</evidence>
<evidence type="ECO:0000256" key="18">
    <source>
        <dbReference type="ARBA" id="ARBA00023180"/>
    </source>
</evidence>
<dbReference type="AlphaFoldDB" id="A0A8X7Y0E3"/>
<dbReference type="InterPro" id="IPR017441">
    <property type="entry name" value="Protein_kinase_ATP_BS"/>
</dbReference>
<dbReference type="EMBL" id="JAAWWB010000032">
    <property type="protein sequence ID" value="KAG6744128.1"/>
    <property type="molecule type" value="Genomic_DNA"/>
</dbReference>
<evidence type="ECO:0000256" key="23">
    <source>
        <dbReference type="SAM" id="SignalP"/>
    </source>
</evidence>
<dbReference type="OrthoDB" id="853704at2759"/>
<keyword evidence="7" id="KW-0597">Phosphoprotein</keyword>
<evidence type="ECO:0000256" key="22">
    <source>
        <dbReference type="SAM" id="Phobius"/>
    </source>
</evidence>
<evidence type="ECO:0000313" key="25">
    <source>
        <dbReference type="EMBL" id="KAG6744128.1"/>
    </source>
</evidence>